<name>A0ABV7XD29_9SPHN</name>
<evidence type="ECO:0000313" key="2">
    <source>
        <dbReference type="EMBL" id="MFC3714075.1"/>
    </source>
</evidence>
<comment type="caution">
    <text evidence="2">The sequence shown here is derived from an EMBL/GenBank/DDBJ whole genome shotgun (WGS) entry which is preliminary data.</text>
</comment>
<protein>
    <submittedName>
        <fullName evidence="2">TorF family putative porin</fullName>
    </submittedName>
</protein>
<organism evidence="2 3">
    <name type="scientific">Sphingoaurantiacus capsulatus</name>
    <dbReference type="NCBI Taxonomy" id="1771310"/>
    <lineage>
        <taxon>Bacteria</taxon>
        <taxon>Pseudomonadati</taxon>
        <taxon>Pseudomonadota</taxon>
        <taxon>Alphaproteobacteria</taxon>
        <taxon>Sphingomonadales</taxon>
        <taxon>Sphingosinicellaceae</taxon>
        <taxon>Sphingoaurantiacus</taxon>
    </lineage>
</organism>
<dbReference type="Proteomes" id="UP001595615">
    <property type="component" value="Unassembled WGS sequence"/>
</dbReference>
<reference evidence="3" key="1">
    <citation type="journal article" date="2019" name="Int. J. Syst. Evol. Microbiol.">
        <title>The Global Catalogue of Microorganisms (GCM) 10K type strain sequencing project: providing services to taxonomists for standard genome sequencing and annotation.</title>
        <authorList>
            <consortium name="The Broad Institute Genomics Platform"/>
            <consortium name="The Broad Institute Genome Sequencing Center for Infectious Disease"/>
            <person name="Wu L."/>
            <person name="Ma J."/>
        </authorList>
    </citation>
    <scope>NUCLEOTIDE SEQUENCE [LARGE SCALE GENOMIC DNA]</scope>
    <source>
        <strain evidence="3">KCTC 42644</strain>
    </source>
</reference>
<gene>
    <name evidence="2" type="ORF">ACFOMD_16005</name>
</gene>
<dbReference type="EMBL" id="JBHRXV010000011">
    <property type="protein sequence ID" value="MFC3714075.1"/>
    <property type="molecule type" value="Genomic_DNA"/>
</dbReference>
<accession>A0ABV7XD29</accession>
<feature type="chain" id="PRO_5045141119" evidence="1">
    <location>
        <begin position="23"/>
        <end position="249"/>
    </location>
</feature>
<evidence type="ECO:0000256" key="1">
    <source>
        <dbReference type="SAM" id="SignalP"/>
    </source>
</evidence>
<dbReference type="Pfam" id="PF09694">
    <property type="entry name" value="Gcw_chp"/>
    <property type="match status" value="1"/>
</dbReference>
<dbReference type="RefSeq" id="WP_380863175.1">
    <property type="nucleotide sequence ID" value="NZ_JBHRXV010000011.1"/>
</dbReference>
<sequence>MPFRISSIVAATTLALATPALAQEESSDPALTVTGGVTLASQYRFRGISLSDEQAALQGTINLNHASGAYAGLWASSLDGFGELGGSNLELDLYAGYKWDLGGPVLDTGLLYYAYPGSTGGDYEFFEPYANISGTAGPATYKVGFAYAWSQAGIGDNANLYVFGDAGLPIAGSPVTLKAHLGYSDGDTTLTPTGSYLDWSLGADFAWRNLTLGVAYVDTDITAAENAALVDPARNITDGAVVFSLTASF</sequence>
<keyword evidence="1" id="KW-0732">Signal</keyword>
<proteinExistence type="predicted"/>
<feature type="signal peptide" evidence="1">
    <location>
        <begin position="1"/>
        <end position="22"/>
    </location>
</feature>
<keyword evidence="3" id="KW-1185">Reference proteome</keyword>
<dbReference type="InterPro" id="IPR010239">
    <property type="entry name" value="CHP02001"/>
</dbReference>
<evidence type="ECO:0000313" key="3">
    <source>
        <dbReference type="Proteomes" id="UP001595615"/>
    </source>
</evidence>
<dbReference type="NCBIfam" id="TIGR02001">
    <property type="entry name" value="gcw_chp"/>
    <property type="match status" value="1"/>
</dbReference>